<dbReference type="EMBL" id="JAGPXC010000002">
    <property type="protein sequence ID" value="KAH6658587.1"/>
    <property type="molecule type" value="Genomic_DNA"/>
</dbReference>
<keyword evidence="2" id="KW-0808">Transferase</keyword>
<keyword evidence="6" id="KW-0012">Acyltransferase</keyword>
<dbReference type="GO" id="GO:0047184">
    <property type="term" value="F:1-acylglycerophosphocholine O-acyltransferase activity"/>
    <property type="evidence" value="ECO:0007669"/>
    <property type="project" value="TreeGrafter"/>
</dbReference>
<accession>A0A9P8UU73</accession>
<dbReference type="GeneID" id="70128639"/>
<dbReference type="InterPro" id="IPR049941">
    <property type="entry name" value="LPLAT_7/PORCN-like"/>
</dbReference>
<dbReference type="GO" id="GO:0005783">
    <property type="term" value="C:endoplasmic reticulum"/>
    <property type="evidence" value="ECO:0007669"/>
    <property type="project" value="TreeGrafter"/>
</dbReference>
<dbReference type="PANTHER" id="PTHR13906">
    <property type="entry name" value="PORCUPINE"/>
    <property type="match status" value="1"/>
</dbReference>
<dbReference type="AlphaFoldDB" id="A0A9P8UU73"/>
<name>A0A9P8UU73_9PEZI</name>
<protein>
    <submittedName>
        <fullName evidence="7">MBOAT, membrane-bound O-acyltransferase family-domain-containing protein</fullName>
    </submittedName>
</protein>
<dbReference type="InterPro" id="IPR004299">
    <property type="entry name" value="MBOAT_fam"/>
</dbReference>
<keyword evidence="8" id="KW-1185">Reference proteome</keyword>
<comment type="subcellular location">
    <subcellularLocation>
        <location evidence="1">Membrane</location>
        <topology evidence="1">Multi-pass membrane protein</topology>
    </subcellularLocation>
</comment>
<dbReference type="PANTHER" id="PTHR13906:SF4">
    <property type="entry name" value="LYSOPHOSPHOLIPID ACYLTRANSFERASE 6"/>
    <property type="match status" value="1"/>
</dbReference>
<keyword evidence="3" id="KW-0812">Transmembrane</keyword>
<evidence type="ECO:0000313" key="8">
    <source>
        <dbReference type="Proteomes" id="UP000758603"/>
    </source>
</evidence>
<dbReference type="OrthoDB" id="286734at2759"/>
<evidence type="ECO:0000256" key="1">
    <source>
        <dbReference type="ARBA" id="ARBA00004141"/>
    </source>
</evidence>
<comment type="caution">
    <text evidence="7">The sequence shown here is derived from an EMBL/GenBank/DDBJ whole genome shotgun (WGS) entry which is preliminary data.</text>
</comment>
<dbReference type="GO" id="GO:0016020">
    <property type="term" value="C:membrane"/>
    <property type="evidence" value="ECO:0007669"/>
    <property type="project" value="UniProtKB-SubCell"/>
</dbReference>
<keyword evidence="4" id="KW-1133">Transmembrane helix</keyword>
<proteinExistence type="predicted"/>
<organism evidence="7 8">
    <name type="scientific">Truncatella angustata</name>
    <dbReference type="NCBI Taxonomy" id="152316"/>
    <lineage>
        <taxon>Eukaryota</taxon>
        <taxon>Fungi</taxon>
        <taxon>Dikarya</taxon>
        <taxon>Ascomycota</taxon>
        <taxon>Pezizomycotina</taxon>
        <taxon>Sordariomycetes</taxon>
        <taxon>Xylariomycetidae</taxon>
        <taxon>Amphisphaeriales</taxon>
        <taxon>Sporocadaceae</taxon>
        <taxon>Truncatella</taxon>
    </lineage>
</organism>
<dbReference type="GO" id="GO:0046474">
    <property type="term" value="P:glycerophospholipid biosynthetic process"/>
    <property type="evidence" value="ECO:0007669"/>
    <property type="project" value="TreeGrafter"/>
</dbReference>
<dbReference type="RefSeq" id="XP_045962821.1">
    <property type="nucleotide sequence ID" value="XM_046099747.1"/>
</dbReference>
<evidence type="ECO:0000256" key="3">
    <source>
        <dbReference type="ARBA" id="ARBA00022692"/>
    </source>
</evidence>
<evidence type="ECO:0000256" key="6">
    <source>
        <dbReference type="ARBA" id="ARBA00023315"/>
    </source>
</evidence>
<evidence type="ECO:0000313" key="7">
    <source>
        <dbReference type="EMBL" id="KAH6658587.1"/>
    </source>
</evidence>
<dbReference type="Pfam" id="PF03062">
    <property type="entry name" value="MBOAT"/>
    <property type="match status" value="1"/>
</dbReference>
<sequence length="352" mass="39870">MSYLGPFRAFGQDPLRELLCICLAVPLGLSTHFFARARLVPQPGCPCSFLSTSLRVTGTDLEAQRTIPAGPVHLDWFDTVQQTCLDEAVFNVAVHVVPYFCEWTQPSQEASKPPGGNMARSLLIPVMKCFVQGLLWFSSHLILLNVFPRSRLLNLSEDDSFWFRTIITCATSVTFRFAYYGFWTLAEAGILSCGINAPRSIDPLAIEFALEVDQFWHNWNRTTQQWLSRCIYRRLPSRCQGLTGVYITFLICGVWHDLRSRYLIWGPTAGTITCLSLYFRRRHSGALRKYIINADGRSSLKFILVTMRWVLAQSTFAFVTAPYLTSNLAECFQVWSNANFLGLLGTILLAAY</sequence>
<dbReference type="GO" id="GO:0030258">
    <property type="term" value="P:lipid modification"/>
    <property type="evidence" value="ECO:0007669"/>
    <property type="project" value="TreeGrafter"/>
</dbReference>
<evidence type="ECO:0000256" key="4">
    <source>
        <dbReference type="ARBA" id="ARBA00022989"/>
    </source>
</evidence>
<keyword evidence="5" id="KW-0472">Membrane</keyword>
<dbReference type="Proteomes" id="UP000758603">
    <property type="component" value="Unassembled WGS sequence"/>
</dbReference>
<evidence type="ECO:0000256" key="2">
    <source>
        <dbReference type="ARBA" id="ARBA00022679"/>
    </source>
</evidence>
<reference evidence="7" key="1">
    <citation type="journal article" date="2021" name="Nat. Commun.">
        <title>Genetic determinants of endophytism in the Arabidopsis root mycobiome.</title>
        <authorList>
            <person name="Mesny F."/>
            <person name="Miyauchi S."/>
            <person name="Thiergart T."/>
            <person name="Pickel B."/>
            <person name="Atanasova L."/>
            <person name="Karlsson M."/>
            <person name="Huettel B."/>
            <person name="Barry K.W."/>
            <person name="Haridas S."/>
            <person name="Chen C."/>
            <person name="Bauer D."/>
            <person name="Andreopoulos W."/>
            <person name="Pangilinan J."/>
            <person name="LaButti K."/>
            <person name="Riley R."/>
            <person name="Lipzen A."/>
            <person name="Clum A."/>
            <person name="Drula E."/>
            <person name="Henrissat B."/>
            <person name="Kohler A."/>
            <person name="Grigoriev I.V."/>
            <person name="Martin F.M."/>
            <person name="Hacquard S."/>
        </authorList>
    </citation>
    <scope>NUCLEOTIDE SEQUENCE</scope>
    <source>
        <strain evidence="7">MPI-SDFR-AT-0073</strain>
    </source>
</reference>
<gene>
    <name evidence="7" type="ORF">BKA67DRAFT_533729</name>
</gene>
<evidence type="ECO:0000256" key="5">
    <source>
        <dbReference type="ARBA" id="ARBA00023136"/>
    </source>
</evidence>
<dbReference type="GO" id="GO:0003841">
    <property type="term" value="F:1-acylglycerol-3-phosphate O-acyltransferase activity"/>
    <property type="evidence" value="ECO:0007669"/>
    <property type="project" value="TreeGrafter"/>
</dbReference>